<dbReference type="RefSeq" id="XP_013755821.1">
    <property type="nucleotide sequence ID" value="XM_013900367.1"/>
</dbReference>
<dbReference type="GeneID" id="25566605"/>
<evidence type="ECO:0000313" key="3">
    <source>
        <dbReference type="Proteomes" id="UP000054408"/>
    </source>
</evidence>
<feature type="region of interest" description="Disordered" evidence="1">
    <location>
        <begin position="1"/>
        <end position="30"/>
    </location>
</feature>
<protein>
    <submittedName>
        <fullName evidence="2">Uncharacterized protein</fullName>
    </submittedName>
</protein>
<evidence type="ECO:0000256" key="1">
    <source>
        <dbReference type="SAM" id="MobiDB-lite"/>
    </source>
</evidence>
<dbReference type="EMBL" id="GL349469">
    <property type="protein sequence ID" value="KNC51692.1"/>
    <property type="molecule type" value="Genomic_DNA"/>
</dbReference>
<organism evidence="2 3">
    <name type="scientific">Thecamonas trahens ATCC 50062</name>
    <dbReference type="NCBI Taxonomy" id="461836"/>
    <lineage>
        <taxon>Eukaryota</taxon>
        <taxon>Apusozoa</taxon>
        <taxon>Apusomonadida</taxon>
        <taxon>Apusomonadidae</taxon>
        <taxon>Thecamonas</taxon>
    </lineage>
</organism>
<sequence>MAAAGSGSGMEARDGLVQRSVASGGDDGGEGGGEGTVGFCRTNAGRARHGACPCRPREDQQGALAGGECGHAVALALHCARCADVESCEHVRSSKDGGGVVRCSECGLALTKEQIKAGKKLAKIRAKAEKAAAKARAKADKLKEAA</sequence>
<evidence type="ECO:0000313" key="2">
    <source>
        <dbReference type="EMBL" id="KNC51692.1"/>
    </source>
</evidence>
<dbReference type="Proteomes" id="UP000054408">
    <property type="component" value="Unassembled WGS sequence"/>
</dbReference>
<keyword evidence="3" id="KW-1185">Reference proteome</keyword>
<proteinExistence type="predicted"/>
<dbReference type="AlphaFoldDB" id="A0A0L0DHA1"/>
<accession>A0A0L0DHA1</accession>
<gene>
    <name evidence="2" type="ORF">AMSG_07756</name>
</gene>
<name>A0A0L0DHA1_THETB</name>
<reference evidence="2 3" key="1">
    <citation type="submission" date="2010-05" db="EMBL/GenBank/DDBJ databases">
        <title>The Genome Sequence of Thecamonas trahens ATCC 50062.</title>
        <authorList>
            <consortium name="The Broad Institute Genome Sequencing Platform"/>
            <person name="Russ C."/>
            <person name="Cuomo C."/>
            <person name="Shea T."/>
            <person name="Young S.K."/>
            <person name="Zeng Q."/>
            <person name="Koehrsen M."/>
            <person name="Haas B."/>
            <person name="Borodovsky M."/>
            <person name="Guigo R."/>
            <person name="Alvarado L."/>
            <person name="Berlin A."/>
            <person name="Bochicchio J."/>
            <person name="Borenstein D."/>
            <person name="Chapman S."/>
            <person name="Chen Z."/>
            <person name="Freedman E."/>
            <person name="Gellesch M."/>
            <person name="Goldberg J."/>
            <person name="Griggs A."/>
            <person name="Gujja S."/>
            <person name="Heilman E."/>
            <person name="Heiman D."/>
            <person name="Hepburn T."/>
            <person name="Howarth C."/>
            <person name="Jen D."/>
            <person name="Larson L."/>
            <person name="Mehta T."/>
            <person name="Park D."/>
            <person name="Pearson M."/>
            <person name="Roberts A."/>
            <person name="Saif S."/>
            <person name="Shenoy N."/>
            <person name="Sisk P."/>
            <person name="Stolte C."/>
            <person name="Sykes S."/>
            <person name="Thomson T."/>
            <person name="Walk T."/>
            <person name="White J."/>
            <person name="Yandava C."/>
            <person name="Burger G."/>
            <person name="Gray M.W."/>
            <person name="Holland P.W.H."/>
            <person name="King N."/>
            <person name="Lang F.B.F."/>
            <person name="Roger A.J."/>
            <person name="Ruiz-Trillo I."/>
            <person name="Lander E."/>
            <person name="Nusbaum C."/>
        </authorList>
    </citation>
    <scope>NUCLEOTIDE SEQUENCE [LARGE SCALE GENOMIC DNA]</scope>
    <source>
        <strain evidence="2 3">ATCC 50062</strain>
    </source>
</reference>